<evidence type="ECO:0000256" key="3">
    <source>
        <dbReference type="ARBA" id="ARBA00022692"/>
    </source>
</evidence>
<dbReference type="Proteomes" id="UP000007799">
    <property type="component" value="Unassembled WGS sequence"/>
</dbReference>
<keyword evidence="3" id="KW-0812">Transmembrane</keyword>
<evidence type="ECO:0000313" key="8">
    <source>
        <dbReference type="Proteomes" id="UP000007799"/>
    </source>
</evidence>
<dbReference type="InterPro" id="IPR027417">
    <property type="entry name" value="P-loop_NTPase"/>
</dbReference>
<evidence type="ECO:0000256" key="6">
    <source>
        <dbReference type="ARBA" id="ARBA00023180"/>
    </source>
</evidence>
<dbReference type="EMBL" id="GL832974">
    <property type="protein sequence ID" value="EGD76527.1"/>
    <property type="molecule type" value="Genomic_DNA"/>
</dbReference>
<dbReference type="InParanoid" id="F2UHC8"/>
<reference evidence="7" key="1">
    <citation type="submission" date="2009-08" db="EMBL/GenBank/DDBJ databases">
        <title>Annotation of Salpingoeca rosetta.</title>
        <authorList>
            <consortium name="The Broad Institute Genome Sequencing Platform"/>
            <person name="Russ C."/>
            <person name="Cuomo C."/>
            <person name="Burger G."/>
            <person name="Gray M.W."/>
            <person name="Holland P.W.H."/>
            <person name="King N."/>
            <person name="Lang F.B.F."/>
            <person name="Roger A.J."/>
            <person name="Ruiz-Trillo I."/>
            <person name="Young S.K."/>
            <person name="Zeng Q."/>
            <person name="Gargeya S."/>
            <person name="Alvarado L."/>
            <person name="Berlin A."/>
            <person name="Chapman S.B."/>
            <person name="Chen Z."/>
            <person name="Freedman E."/>
            <person name="Gellesch M."/>
            <person name="Goldberg J."/>
            <person name="Griggs A."/>
            <person name="Gujja S."/>
            <person name="Heilman E."/>
            <person name="Heiman D."/>
            <person name="Howarth C."/>
            <person name="Mehta T."/>
            <person name="Neiman D."/>
            <person name="Pearson M."/>
            <person name="Roberts A."/>
            <person name="Saif S."/>
            <person name="Shea T."/>
            <person name="Shenoy N."/>
            <person name="Sisk P."/>
            <person name="Stolte C."/>
            <person name="Sykes S."/>
            <person name="White J."/>
            <person name="Yandava C."/>
            <person name="Haas B."/>
            <person name="Nusbaum C."/>
            <person name="Birren B."/>
        </authorList>
    </citation>
    <scope>NUCLEOTIDE SEQUENCE [LARGE SCALE GENOMIC DNA]</scope>
    <source>
        <strain evidence="7">ATCC 50818</strain>
    </source>
</reference>
<evidence type="ECO:0008006" key="9">
    <source>
        <dbReference type="Google" id="ProtNLM"/>
    </source>
</evidence>
<keyword evidence="6" id="KW-0325">Glycoprotein</keyword>
<dbReference type="GO" id="GO:0016020">
    <property type="term" value="C:membrane"/>
    <property type="evidence" value="ECO:0007669"/>
    <property type="project" value="UniProtKB-SubCell"/>
</dbReference>
<gene>
    <name evidence="7" type="ORF">PTSG_07644</name>
</gene>
<dbReference type="OrthoDB" id="406981at2759"/>
<protein>
    <recommendedName>
        <fullName evidence="9">Sulfotransferase domain-containing protein</fullName>
    </recommendedName>
</protein>
<dbReference type="Gene3D" id="3.40.50.300">
    <property type="entry name" value="P-loop containing nucleotide triphosphate hydrolases"/>
    <property type="match status" value="1"/>
</dbReference>
<dbReference type="InterPro" id="IPR010635">
    <property type="entry name" value="Heparan_SO4-6-sulfoTrfase"/>
</dbReference>
<comment type="subcellular location">
    <subcellularLocation>
        <location evidence="1">Membrane</location>
        <topology evidence="1">Single-pass membrane protein</topology>
    </subcellularLocation>
</comment>
<evidence type="ECO:0000256" key="2">
    <source>
        <dbReference type="ARBA" id="ARBA00022679"/>
    </source>
</evidence>
<dbReference type="PANTHER" id="PTHR12812:SF0">
    <property type="entry name" value="HEPARAN-SULFATE 6-O-SULFOTRANSFERASE"/>
    <property type="match status" value="1"/>
</dbReference>
<proteinExistence type="predicted"/>
<dbReference type="SUPFAM" id="SSF52540">
    <property type="entry name" value="P-loop containing nucleoside triphosphate hydrolases"/>
    <property type="match status" value="1"/>
</dbReference>
<name>F2UHC8_SALR5</name>
<dbReference type="KEGG" id="sre:PTSG_07644"/>
<dbReference type="PANTHER" id="PTHR12812">
    <property type="entry name" value="HEPARAN SULFATE 6-O-SULFOTRANSFERASE 3"/>
    <property type="match status" value="1"/>
</dbReference>
<sequence length="368" mass="42503">MLVLFYPTDISRFPTRLCGSQGPMCRLGRLGDSSGDFALGFSSKCTACTCRSATGAQRTVVPITTWDDTQVYYHLHISKTGGTTLEHIVQQLVRHPASPAAMTVCKTEKHPFSHPPLFADPKELERSGCNVITAEGRMRFIEQQLPYVQPHMLILLRHPVLRTLSQFRHDLIQESTLANKEWRTPYTGGFSSLKELYKNTKGVVHKRYRDWQSDLLYHPNITFPDALENMTFIGITDFYKTTMCLFYFTFQIPSLLDGCQERPLTVYNKACQGDDCERFQNTKERHVRDEDNHKRLNDALSHVDTEVTRELIEEHTRLDQALYDAALDLFWRRVAVMEQVVGEQFHDLPDEYRLRITRLPSDPVFEPL</sequence>
<dbReference type="RefSeq" id="XP_004991441.1">
    <property type="nucleotide sequence ID" value="XM_004991384.1"/>
</dbReference>
<keyword evidence="4" id="KW-1133">Transmembrane helix</keyword>
<keyword evidence="5" id="KW-0472">Membrane</keyword>
<dbReference type="GeneID" id="16072001"/>
<evidence type="ECO:0000313" key="7">
    <source>
        <dbReference type="EMBL" id="EGD76527.1"/>
    </source>
</evidence>
<accession>F2UHC8</accession>
<dbReference type="FunCoup" id="F2UHC8">
    <property type="interactions" value="430"/>
</dbReference>
<dbReference type="AlphaFoldDB" id="F2UHC8"/>
<evidence type="ECO:0000256" key="4">
    <source>
        <dbReference type="ARBA" id="ARBA00022989"/>
    </source>
</evidence>
<keyword evidence="8" id="KW-1185">Reference proteome</keyword>
<evidence type="ECO:0000256" key="1">
    <source>
        <dbReference type="ARBA" id="ARBA00004167"/>
    </source>
</evidence>
<organism evidence="8">
    <name type="scientific">Salpingoeca rosetta (strain ATCC 50818 / BSB-021)</name>
    <dbReference type="NCBI Taxonomy" id="946362"/>
    <lineage>
        <taxon>Eukaryota</taxon>
        <taxon>Choanoflagellata</taxon>
        <taxon>Craspedida</taxon>
        <taxon>Salpingoecidae</taxon>
        <taxon>Salpingoeca</taxon>
    </lineage>
</organism>
<evidence type="ECO:0000256" key="5">
    <source>
        <dbReference type="ARBA" id="ARBA00023136"/>
    </source>
</evidence>
<dbReference type="GO" id="GO:0017095">
    <property type="term" value="F:heparan sulfate 6-sulfotransferase activity"/>
    <property type="evidence" value="ECO:0007669"/>
    <property type="project" value="TreeGrafter"/>
</dbReference>
<keyword evidence="2" id="KW-0808">Transferase</keyword>